<reference evidence="1 2" key="1">
    <citation type="submission" date="2013-08" db="EMBL/GenBank/DDBJ databases">
        <authorList>
            <person name="Durkin A.S."/>
            <person name="Haft D.R."/>
            <person name="McCorrison J."/>
            <person name="Torralba M."/>
            <person name="Gillis M."/>
            <person name="Haft D.H."/>
            <person name="Methe B."/>
            <person name="Sutton G."/>
            <person name="Nelson K.E."/>
        </authorList>
    </citation>
    <scope>NUCLEOTIDE SEQUENCE [LARGE SCALE GENOMIC DNA]</scope>
    <source>
        <strain evidence="1 2">ATCC 35536</strain>
    </source>
</reference>
<dbReference type="EMBL" id="AVQI01000018">
    <property type="protein sequence ID" value="ERK04633.1"/>
    <property type="molecule type" value="Genomic_DNA"/>
</dbReference>
<keyword evidence="2" id="KW-1185">Reference proteome</keyword>
<organism evidence="1 2">
    <name type="scientific">Treponema socranskii subsp. socranskii VPI DR56BR1116 = ATCC 35536</name>
    <dbReference type="NCBI Taxonomy" id="1125725"/>
    <lineage>
        <taxon>Bacteria</taxon>
        <taxon>Pseudomonadati</taxon>
        <taxon>Spirochaetota</taxon>
        <taxon>Spirochaetia</taxon>
        <taxon>Spirochaetales</taxon>
        <taxon>Treponemataceae</taxon>
        <taxon>Treponema</taxon>
    </lineage>
</organism>
<proteinExistence type="predicted"/>
<feature type="non-terminal residue" evidence="1">
    <location>
        <position position="1"/>
    </location>
</feature>
<gene>
    <name evidence="1" type="ORF">HMPREF0860_2551</name>
</gene>
<dbReference type="Proteomes" id="UP000016646">
    <property type="component" value="Unassembled WGS sequence"/>
</dbReference>
<evidence type="ECO:0000313" key="1">
    <source>
        <dbReference type="EMBL" id="ERK04633.1"/>
    </source>
</evidence>
<evidence type="ECO:0008006" key="3">
    <source>
        <dbReference type="Google" id="ProtNLM"/>
    </source>
</evidence>
<accession>A0ABN0P706</accession>
<name>A0ABN0P706_TRESO</name>
<sequence>EKIGFERGVAAGVRRGRRDGIAAGAHQKARETAKLMQRESCSVDFIQRMTGLSEAEIEKL</sequence>
<comment type="caution">
    <text evidence="1">The sequence shown here is derived from an EMBL/GenBank/DDBJ whole genome shotgun (WGS) entry which is preliminary data.</text>
</comment>
<protein>
    <recommendedName>
        <fullName evidence="3">Transposase</fullName>
    </recommendedName>
</protein>
<evidence type="ECO:0000313" key="2">
    <source>
        <dbReference type="Proteomes" id="UP000016646"/>
    </source>
</evidence>